<evidence type="ECO:0000256" key="6">
    <source>
        <dbReference type="ARBA" id="ARBA00022989"/>
    </source>
</evidence>
<dbReference type="GO" id="GO:0016020">
    <property type="term" value="C:membrane"/>
    <property type="evidence" value="ECO:0007669"/>
    <property type="project" value="UniProtKB-SubCell"/>
</dbReference>
<dbReference type="InterPro" id="IPR044712">
    <property type="entry name" value="SLC25A32-like"/>
</dbReference>
<keyword evidence="7 8" id="KW-0472">Membrane</keyword>
<dbReference type="SUPFAM" id="SSF103506">
    <property type="entry name" value="Mitochondrial carrier"/>
    <property type="match status" value="1"/>
</dbReference>
<evidence type="ECO:0000256" key="2">
    <source>
        <dbReference type="ARBA" id="ARBA00006375"/>
    </source>
</evidence>
<evidence type="ECO:0000256" key="4">
    <source>
        <dbReference type="ARBA" id="ARBA00022692"/>
    </source>
</evidence>
<comment type="similarity">
    <text evidence="2 9">Belongs to the mitochondrial carrier (TC 2.A.29) family.</text>
</comment>
<dbReference type="Pfam" id="PF00153">
    <property type="entry name" value="Mito_carr"/>
    <property type="match status" value="2"/>
</dbReference>
<dbReference type="InterPro" id="IPR018108">
    <property type="entry name" value="MCP_transmembrane"/>
</dbReference>
<keyword evidence="10" id="KW-1185">Reference proteome</keyword>
<dbReference type="PANTHER" id="PTHR45683">
    <property type="entry name" value="MITOCHONDRIAL NICOTINAMIDE ADENINE DINUCLEOTIDE TRANSPORTER 1-RELATED-RELATED"/>
    <property type="match status" value="1"/>
</dbReference>
<dbReference type="PROSITE" id="PS50920">
    <property type="entry name" value="SOLCAR"/>
    <property type="match status" value="2"/>
</dbReference>
<accession>A0A915K346</accession>
<evidence type="ECO:0000256" key="7">
    <source>
        <dbReference type="ARBA" id="ARBA00023136"/>
    </source>
</evidence>
<protein>
    <submittedName>
        <fullName evidence="11">Mitochondrial carrier protein</fullName>
    </submittedName>
</protein>
<evidence type="ECO:0000256" key="8">
    <source>
        <dbReference type="PROSITE-ProRule" id="PRU00282"/>
    </source>
</evidence>
<dbReference type="Proteomes" id="UP000887565">
    <property type="component" value="Unplaced"/>
</dbReference>
<dbReference type="InterPro" id="IPR023395">
    <property type="entry name" value="MCP_dom_sf"/>
</dbReference>
<comment type="subcellular location">
    <subcellularLocation>
        <location evidence="1">Membrane</location>
        <topology evidence="1">Multi-pass membrane protein</topology>
    </subcellularLocation>
</comment>
<dbReference type="AlphaFoldDB" id="A0A915K346"/>
<evidence type="ECO:0000256" key="3">
    <source>
        <dbReference type="ARBA" id="ARBA00022448"/>
    </source>
</evidence>
<dbReference type="Gene3D" id="1.50.40.10">
    <property type="entry name" value="Mitochondrial carrier domain"/>
    <property type="match status" value="1"/>
</dbReference>
<dbReference type="GO" id="GO:0055085">
    <property type="term" value="P:transmembrane transport"/>
    <property type="evidence" value="ECO:0007669"/>
    <property type="project" value="InterPro"/>
</dbReference>
<evidence type="ECO:0000313" key="10">
    <source>
        <dbReference type="Proteomes" id="UP000887565"/>
    </source>
</evidence>
<keyword evidence="3 9" id="KW-0813">Transport</keyword>
<proteinExistence type="inferred from homology"/>
<keyword evidence="6" id="KW-1133">Transmembrane helix</keyword>
<name>A0A915K346_ROMCU</name>
<dbReference type="GO" id="GO:0006862">
    <property type="term" value="P:nucleotide transport"/>
    <property type="evidence" value="ECO:0007669"/>
    <property type="project" value="InterPro"/>
</dbReference>
<evidence type="ECO:0000256" key="9">
    <source>
        <dbReference type="RuleBase" id="RU000488"/>
    </source>
</evidence>
<sequence>MHSLSAGMIAGTATLAMTNPIWVAKTRLCLQYENQQKQYSSLMNTLWNMLKKEGLIRGWYRGFIPGIVGTTHGALNFMMYDDLKKKLEKTKLKGPILHVACAALSKMFAASVTYPYQVVRTRLQDHHVQYTGIKDVIFTTWRLHGLPGFYKGMFACLLRVTPASCITFVVYEEIALFFHSHTIYADVPKTTTGALPPLFPGGTKKIIVKEMGASGGEGGSHKMGRTMNIIILSCIMATVMFLNDDMVYGRAPHGGMRGITPVDLEIH</sequence>
<dbReference type="WBParaSite" id="nRc.2.0.1.t32632-RA">
    <property type="protein sequence ID" value="nRc.2.0.1.t32632-RA"/>
    <property type="gene ID" value="nRc.2.0.1.g32632"/>
</dbReference>
<evidence type="ECO:0000313" key="11">
    <source>
        <dbReference type="WBParaSite" id="nRc.2.0.1.t32632-RA"/>
    </source>
</evidence>
<organism evidence="10 11">
    <name type="scientific">Romanomermis culicivorax</name>
    <name type="common">Nematode worm</name>
    <dbReference type="NCBI Taxonomy" id="13658"/>
    <lineage>
        <taxon>Eukaryota</taxon>
        <taxon>Metazoa</taxon>
        <taxon>Ecdysozoa</taxon>
        <taxon>Nematoda</taxon>
        <taxon>Enoplea</taxon>
        <taxon>Dorylaimia</taxon>
        <taxon>Mermithida</taxon>
        <taxon>Mermithoidea</taxon>
        <taxon>Mermithidae</taxon>
        <taxon>Romanomermis</taxon>
    </lineage>
</organism>
<evidence type="ECO:0000256" key="5">
    <source>
        <dbReference type="ARBA" id="ARBA00022737"/>
    </source>
</evidence>
<keyword evidence="4 8" id="KW-0812">Transmembrane</keyword>
<evidence type="ECO:0000256" key="1">
    <source>
        <dbReference type="ARBA" id="ARBA00004141"/>
    </source>
</evidence>
<feature type="repeat" description="Solcar" evidence="8">
    <location>
        <begin position="1"/>
        <end position="86"/>
    </location>
</feature>
<dbReference type="OMA" id="SHTIYAD"/>
<feature type="repeat" description="Solcar" evidence="8">
    <location>
        <begin position="93"/>
        <end position="177"/>
    </location>
</feature>
<keyword evidence="5" id="KW-0677">Repeat</keyword>
<reference evidence="11" key="1">
    <citation type="submission" date="2022-11" db="UniProtKB">
        <authorList>
            <consortium name="WormBaseParasite"/>
        </authorList>
    </citation>
    <scope>IDENTIFICATION</scope>
</reference>